<evidence type="ECO:0000256" key="2">
    <source>
        <dbReference type="ARBA" id="ARBA00005135"/>
    </source>
</evidence>
<evidence type="ECO:0000313" key="9">
    <source>
        <dbReference type="EMBL" id="KGA14702.1"/>
    </source>
</evidence>
<evidence type="ECO:0000256" key="1">
    <source>
        <dbReference type="ARBA" id="ARBA00001946"/>
    </source>
</evidence>
<accession>A0A094PU80</accession>
<dbReference type="InterPro" id="IPR011863">
    <property type="entry name" value="HSK-PSP"/>
</dbReference>
<dbReference type="Pfam" id="PF00702">
    <property type="entry name" value="Hydrolase"/>
    <property type="match status" value="1"/>
</dbReference>
<proteinExistence type="predicted"/>
<keyword evidence="4" id="KW-0028">Amino-acid biosynthesis</keyword>
<evidence type="ECO:0000256" key="6">
    <source>
        <dbReference type="ARBA" id="ARBA00022801"/>
    </source>
</evidence>
<dbReference type="InterPro" id="IPR050582">
    <property type="entry name" value="HAD-like_SerB"/>
</dbReference>
<name>A0A094PU80_9ZZZZ</name>
<sequence>MAVATSPHQGIVTLDLEGVLIPEIWIAVAESTGIPELRRTTRDEPNYDLLMKSRIEILNKHGLTMSRIESVIAELSPMDGAIDFLDALRERTQVIILSDTFEQFGRPFMRQLHWPTLFCHRLIVENDHIVDFELRQADQKRLAVQAFKGLNYRVAAAGDSYNDTAMLGAADAGFLFHSPENIQKEFPQFLALDTYDDLFKHLTTALEV</sequence>
<dbReference type="InterPro" id="IPR036412">
    <property type="entry name" value="HAD-like_sf"/>
</dbReference>
<gene>
    <name evidence="9" type="ORF">GM51_16660</name>
</gene>
<dbReference type="SUPFAM" id="SSF56784">
    <property type="entry name" value="HAD-like"/>
    <property type="match status" value="1"/>
</dbReference>
<protein>
    <recommendedName>
        <fullName evidence="3">phosphoserine phosphatase</fullName>
        <ecNumber evidence="3">3.1.3.3</ecNumber>
    </recommendedName>
</protein>
<evidence type="ECO:0000256" key="4">
    <source>
        <dbReference type="ARBA" id="ARBA00022605"/>
    </source>
</evidence>
<comment type="pathway">
    <text evidence="2">Amino-acid biosynthesis; L-serine biosynthesis; L-serine from 3-phospho-D-glycerate: step 3/3.</text>
</comment>
<reference evidence="9" key="1">
    <citation type="submission" date="2014-06" db="EMBL/GenBank/DDBJ databases">
        <title>Key roles for freshwater Actinobacteria revealed by deep metagenomic sequencing.</title>
        <authorList>
            <person name="Ghai R."/>
            <person name="Mizuno C.M."/>
            <person name="Picazo A."/>
            <person name="Camacho A."/>
            <person name="Rodriguez-Valera F."/>
        </authorList>
    </citation>
    <scope>NUCLEOTIDE SEQUENCE</scope>
</reference>
<dbReference type="GO" id="GO:0005737">
    <property type="term" value="C:cytoplasm"/>
    <property type="evidence" value="ECO:0007669"/>
    <property type="project" value="TreeGrafter"/>
</dbReference>
<dbReference type="PANTHER" id="PTHR43344">
    <property type="entry name" value="PHOSPHOSERINE PHOSPHATASE"/>
    <property type="match status" value="1"/>
</dbReference>
<comment type="caution">
    <text evidence="9">The sequence shown here is derived from an EMBL/GenBank/DDBJ whole genome shotgun (WGS) entry which is preliminary data.</text>
</comment>
<dbReference type="GO" id="GO:0000287">
    <property type="term" value="F:magnesium ion binding"/>
    <property type="evidence" value="ECO:0007669"/>
    <property type="project" value="TreeGrafter"/>
</dbReference>
<keyword evidence="7" id="KW-0460">Magnesium</keyword>
<dbReference type="NCBIfam" id="NF010109">
    <property type="entry name" value="PRK13582.1"/>
    <property type="match status" value="1"/>
</dbReference>
<evidence type="ECO:0000256" key="8">
    <source>
        <dbReference type="ARBA" id="ARBA00023299"/>
    </source>
</evidence>
<dbReference type="GO" id="GO:0006564">
    <property type="term" value="P:L-serine biosynthetic process"/>
    <property type="evidence" value="ECO:0007669"/>
    <property type="project" value="UniProtKB-KW"/>
</dbReference>
<dbReference type="InterPro" id="IPR023214">
    <property type="entry name" value="HAD_sf"/>
</dbReference>
<evidence type="ECO:0000256" key="3">
    <source>
        <dbReference type="ARBA" id="ARBA00012640"/>
    </source>
</evidence>
<keyword evidence="5" id="KW-0479">Metal-binding</keyword>
<keyword evidence="8" id="KW-0718">Serine biosynthesis</keyword>
<keyword evidence="9" id="KW-0808">Transferase</keyword>
<keyword evidence="6" id="KW-0378">Hydrolase</keyword>
<dbReference type="PANTHER" id="PTHR43344:SF2">
    <property type="entry name" value="PHOSPHOSERINE PHOSPHATASE"/>
    <property type="match status" value="1"/>
</dbReference>
<dbReference type="GO" id="GO:0016740">
    <property type="term" value="F:transferase activity"/>
    <property type="evidence" value="ECO:0007669"/>
    <property type="project" value="UniProtKB-KW"/>
</dbReference>
<dbReference type="AlphaFoldDB" id="A0A094PU80"/>
<organism evidence="9">
    <name type="scientific">freshwater metagenome</name>
    <dbReference type="NCBI Taxonomy" id="449393"/>
    <lineage>
        <taxon>unclassified sequences</taxon>
        <taxon>metagenomes</taxon>
        <taxon>ecological metagenomes</taxon>
    </lineage>
</organism>
<dbReference type="NCBIfam" id="TIGR02137">
    <property type="entry name" value="HSK-PSP"/>
    <property type="match status" value="1"/>
</dbReference>
<dbReference type="EC" id="3.1.3.3" evidence="3"/>
<evidence type="ECO:0000256" key="7">
    <source>
        <dbReference type="ARBA" id="ARBA00022842"/>
    </source>
</evidence>
<evidence type="ECO:0000256" key="5">
    <source>
        <dbReference type="ARBA" id="ARBA00022723"/>
    </source>
</evidence>
<dbReference type="GO" id="GO:0036424">
    <property type="term" value="F:L-phosphoserine phosphatase activity"/>
    <property type="evidence" value="ECO:0007669"/>
    <property type="project" value="TreeGrafter"/>
</dbReference>
<dbReference type="EMBL" id="JNSL01000139">
    <property type="protein sequence ID" value="KGA14702.1"/>
    <property type="molecule type" value="Genomic_DNA"/>
</dbReference>
<dbReference type="Gene3D" id="3.40.50.1000">
    <property type="entry name" value="HAD superfamily/HAD-like"/>
    <property type="match status" value="1"/>
</dbReference>
<comment type="cofactor">
    <cofactor evidence="1">
        <name>Mg(2+)</name>
        <dbReference type="ChEBI" id="CHEBI:18420"/>
    </cofactor>
</comment>
<dbReference type="Gene3D" id="3.90.1470.10">
    <property type="entry name" value="thrh gene product, domain 2"/>
    <property type="match status" value="1"/>
</dbReference>